<dbReference type="CDD" id="cd07765">
    <property type="entry name" value="KRAB_A-box"/>
    <property type="match status" value="1"/>
</dbReference>
<dbReference type="SMART" id="SM00349">
    <property type="entry name" value="KRAB"/>
    <property type="match status" value="1"/>
</dbReference>
<dbReference type="GeneID" id="129327099"/>
<keyword evidence="2" id="KW-0804">Transcription</keyword>
<proteinExistence type="predicted"/>
<dbReference type="SUPFAM" id="SSF47353">
    <property type="entry name" value="Retrovirus capsid dimerization domain-like"/>
    <property type="match status" value="1"/>
</dbReference>
<reference evidence="8" key="1">
    <citation type="submission" date="2025-08" db="UniProtKB">
        <authorList>
            <consortium name="RefSeq"/>
        </authorList>
    </citation>
    <scope>IDENTIFICATION</scope>
    <source>
        <tissue evidence="8">Blood</tissue>
    </source>
</reference>
<dbReference type="AlphaFoldDB" id="A0AA97J5M8"/>
<evidence type="ECO:0000313" key="8">
    <source>
        <dbReference type="RefSeq" id="XP_054831510.1"/>
    </source>
</evidence>
<protein>
    <submittedName>
        <fullName evidence="8">Zinc finger protein 174-like</fullName>
    </submittedName>
</protein>
<dbReference type="Proteomes" id="UP001190640">
    <property type="component" value="Chromosome 4"/>
</dbReference>
<dbReference type="PANTHER" id="PTHR45935">
    <property type="entry name" value="PROTEIN ZBED8-RELATED"/>
    <property type="match status" value="1"/>
</dbReference>
<keyword evidence="7" id="KW-1185">Reference proteome</keyword>
<name>A0AA97J5M8_EUBMA</name>
<dbReference type="SUPFAM" id="SSF109640">
    <property type="entry name" value="KRAB domain (Kruppel-associated box)"/>
    <property type="match status" value="1"/>
</dbReference>
<dbReference type="InterPro" id="IPR001909">
    <property type="entry name" value="KRAB"/>
</dbReference>
<evidence type="ECO:0000256" key="4">
    <source>
        <dbReference type="SAM" id="MobiDB-lite"/>
    </source>
</evidence>
<dbReference type="InterPro" id="IPR036051">
    <property type="entry name" value="KRAB_dom_sf"/>
</dbReference>
<dbReference type="KEGG" id="emc:129327099"/>
<dbReference type="Pfam" id="PF01352">
    <property type="entry name" value="KRAB"/>
    <property type="match status" value="1"/>
</dbReference>
<keyword evidence="3" id="KW-0539">Nucleus</keyword>
<accession>A0AA97J5M8</accession>
<sequence length="336" mass="37543">MRGQPGPADPKARKGPDFIEAASRRGPWEGTVQRSLGDDNFPSDAQRQQFRHFRYQEAKGPREVCSQLHHLCLQWLKPERHSKKEMLDLVLLEQLLAVLPPEMEHWVRGCRPESSSQAVALAEGFLLSQAEEKKQEQQGLVTLEEVSVRFTEEEWALLDPDQRRLHKEVMEDNRQNVASLGKVLFPLESQMLKKDSSRTLSTETFSRAVEQLHTQARKGLGVCSGLPKSAKRNTSFLSSQTHHGGLSRPFILQRHKILSVDKNPLKAGKAEGLASVTVYGTSTGPSQGPFRAAEETRILLALALYHVLEDVSVAQGPHHLPLDRKSIAVGGRGPKR</sequence>
<evidence type="ECO:0000256" key="3">
    <source>
        <dbReference type="ARBA" id="ARBA00023242"/>
    </source>
</evidence>
<gene>
    <name evidence="8" type="primary">LOC129327099</name>
</gene>
<dbReference type="SMART" id="SM00431">
    <property type="entry name" value="SCAN"/>
    <property type="match status" value="1"/>
</dbReference>
<dbReference type="GO" id="GO:0006355">
    <property type="term" value="P:regulation of DNA-templated transcription"/>
    <property type="evidence" value="ECO:0007669"/>
    <property type="project" value="InterPro"/>
</dbReference>
<dbReference type="InterPro" id="IPR038269">
    <property type="entry name" value="SCAN_sf"/>
</dbReference>
<feature type="domain" description="SCAN box" evidence="5">
    <location>
        <begin position="47"/>
        <end position="125"/>
    </location>
</feature>
<dbReference type="Gene3D" id="1.10.4020.10">
    <property type="entry name" value="DNA breaking-rejoining enzymes"/>
    <property type="match status" value="1"/>
</dbReference>
<evidence type="ECO:0000256" key="2">
    <source>
        <dbReference type="ARBA" id="ARBA00023163"/>
    </source>
</evidence>
<keyword evidence="1" id="KW-0805">Transcription regulation</keyword>
<dbReference type="InterPro" id="IPR050916">
    <property type="entry name" value="SCAN-C2H2_zinc_finger"/>
</dbReference>
<feature type="region of interest" description="Disordered" evidence="4">
    <location>
        <begin position="1"/>
        <end position="43"/>
    </location>
</feature>
<organism evidence="7 8">
    <name type="scientific">Eublepharis macularius</name>
    <name type="common">Leopard gecko</name>
    <name type="synonym">Cyrtodactylus macularius</name>
    <dbReference type="NCBI Taxonomy" id="481883"/>
    <lineage>
        <taxon>Eukaryota</taxon>
        <taxon>Metazoa</taxon>
        <taxon>Chordata</taxon>
        <taxon>Craniata</taxon>
        <taxon>Vertebrata</taxon>
        <taxon>Euteleostomi</taxon>
        <taxon>Lepidosauria</taxon>
        <taxon>Squamata</taxon>
        <taxon>Bifurcata</taxon>
        <taxon>Gekkota</taxon>
        <taxon>Eublepharidae</taxon>
        <taxon>Eublepharinae</taxon>
        <taxon>Eublepharis</taxon>
    </lineage>
</organism>
<evidence type="ECO:0000256" key="1">
    <source>
        <dbReference type="ARBA" id="ARBA00023015"/>
    </source>
</evidence>
<feature type="compositionally biased region" description="Basic and acidic residues" evidence="4">
    <location>
        <begin position="10"/>
        <end position="27"/>
    </location>
</feature>
<evidence type="ECO:0000259" key="6">
    <source>
        <dbReference type="PROSITE" id="PS50805"/>
    </source>
</evidence>
<dbReference type="PROSITE" id="PS50804">
    <property type="entry name" value="SCAN_BOX"/>
    <property type="match status" value="1"/>
</dbReference>
<evidence type="ECO:0000313" key="7">
    <source>
        <dbReference type="Proteomes" id="UP001190640"/>
    </source>
</evidence>
<dbReference type="RefSeq" id="XP_054831510.1">
    <property type="nucleotide sequence ID" value="XM_054975535.1"/>
</dbReference>
<dbReference type="PROSITE" id="PS50805">
    <property type="entry name" value="KRAB"/>
    <property type="match status" value="1"/>
</dbReference>
<feature type="domain" description="KRAB" evidence="6">
    <location>
        <begin position="141"/>
        <end position="219"/>
    </location>
</feature>
<dbReference type="Gene3D" id="6.10.140.140">
    <property type="match status" value="1"/>
</dbReference>
<dbReference type="InterPro" id="IPR003309">
    <property type="entry name" value="SCAN_dom"/>
</dbReference>
<dbReference type="PANTHER" id="PTHR45935:SF15">
    <property type="entry name" value="SCAN BOX DOMAIN-CONTAINING PROTEIN"/>
    <property type="match status" value="1"/>
</dbReference>
<dbReference type="FunFam" id="1.10.4020.10:FF:000005">
    <property type="entry name" value="Uncharacterized protein"/>
    <property type="match status" value="1"/>
</dbReference>
<dbReference type="Pfam" id="PF02023">
    <property type="entry name" value="SCAN"/>
    <property type="match status" value="1"/>
</dbReference>
<evidence type="ECO:0000259" key="5">
    <source>
        <dbReference type="PROSITE" id="PS50804"/>
    </source>
</evidence>